<evidence type="ECO:0000259" key="7">
    <source>
        <dbReference type="Pfam" id="PF02721"/>
    </source>
</evidence>
<dbReference type="GO" id="GO:0003677">
    <property type="term" value="F:DNA binding"/>
    <property type="evidence" value="ECO:0007669"/>
    <property type="project" value="UniProtKB-KW"/>
</dbReference>
<sequence>MAVFVPGYINDLSAVKDNITLRVRVLRSWTQVIYNKPHVKNLEMILMDENNTKMQATCRMANVNQFKHKLVEGAAVKLERYSLGEIQPKYRMVNNALRLCFLSNTLYVIGHVTACQYLDNFDKNGNKGKKKPLTLIDAEGNELNCTLWGVFAQQFNDFLEATVDHGKMCVQNGYHGTKLFMFNAAQPIEQDEFREVEEYRLRLFSRKDAEPSENTASRISTGSKFSTKDDFLNNIVELLDVEKNITSVIVGTIIAIQEEEGWWYLGCRKCTKKVVKESEFVDLDDDSKGKMSVTSDQWRCTKCNEIVKGIKSIFLLQVHVQDESGTMSLSLFNDEVQSLTSRSTYQLCEKYGLKKKMLPVFTVLHLSDDVDILSALTSSVTPMKEIEATSSKCVGISALDLESQTDETFTPTNVLKSTATSLPAKTSSGKMCVQNGYHGTKLFMFNDAQPIEQDEFRLVEEYRLRLFSRKDAEPSENTASRISAGSKFSTKDDFLNKYPVKNIVELLDVEKNIASVIVGTIIAIQEEEGWWYLGCRKCTKKVVKESEFVDLDDDSKGKMSVTSDQWRCTKCNEIVKGIKSIFRLQVHVQDESGTMSLSLFNDEVQSLTSRSAYQLYEKYGLKKKMLPVFTVLRLSDDVDILSALTSSVTHMKEGETTSSKYIGISALDLESQTDETVTPTNVLKSTATSPPAKTSSGKRASDAEPSTECSKTKRQIVDIKMEKNP</sequence>
<gene>
    <name evidence="9" type="ORF">CTI12_AA496690</name>
</gene>
<dbReference type="CDD" id="cd04476">
    <property type="entry name" value="RPA1_DBD_C"/>
    <property type="match status" value="1"/>
</dbReference>
<feature type="region of interest" description="Disordered" evidence="6">
    <location>
        <begin position="673"/>
        <end position="725"/>
    </location>
</feature>
<dbReference type="GO" id="GO:0008270">
    <property type="term" value="F:zinc ion binding"/>
    <property type="evidence" value="ECO:0007669"/>
    <property type="project" value="UniProtKB-KW"/>
</dbReference>
<dbReference type="AlphaFoldDB" id="A0A2U1LFI7"/>
<evidence type="ECO:0000313" key="10">
    <source>
        <dbReference type="Proteomes" id="UP000245207"/>
    </source>
</evidence>
<dbReference type="Proteomes" id="UP000245207">
    <property type="component" value="Unassembled WGS sequence"/>
</dbReference>
<feature type="domain" description="Replication protein A 70 kDa DNA-binding subunit B/D first OB fold" evidence="7">
    <location>
        <begin position="8"/>
        <end position="105"/>
    </location>
</feature>
<dbReference type="PANTHER" id="PTHR47165">
    <property type="entry name" value="OS03G0429900 PROTEIN"/>
    <property type="match status" value="1"/>
</dbReference>
<dbReference type="EMBL" id="PKPP01009659">
    <property type="protein sequence ID" value="PWA47765.1"/>
    <property type="molecule type" value="Genomic_DNA"/>
</dbReference>
<feature type="compositionally biased region" description="Low complexity" evidence="6">
    <location>
        <begin position="684"/>
        <end position="695"/>
    </location>
</feature>
<evidence type="ECO:0000256" key="6">
    <source>
        <dbReference type="SAM" id="MobiDB-lite"/>
    </source>
</evidence>
<dbReference type="PANTHER" id="PTHR47165:SF4">
    <property type="entry name" value="OS03G0429900 PROTEIN"/>
    <property type="match status" value="1"/>
</dbReference>
<dbReference type="InterPro" id="IPR047192">
    <property type="entry name" value="Euk_RPA1_DBD_C"/>
</dbReference>
<evidence type="ECO:0000259" key="8">
    <source>
        <dbReference type="Pfam" id="PF08646"/>
    </source>
</evidence>
<keyword evidence="2" id="KW-0479">Metal-binding</keyword>
<dbReference type="InterPro" id="IPR003871">
    <property type="entry name" value="RFA1B/D_OB_1st"/>
</dbReference>
<feature type="compositionally biased region" description="Basic and acidic residues" evidence="6">
    <location>
        <begin position="715"/>
        <end position="725"/>
    </location>
</feature>
<keyword evidence="4" id="KW-0862">Zinc</keyword>
<feature type="domain" description="Replication factor A C-terminal" evidence="8">
    <location>
        <begin position="518"/>
        <end position="618"/>
    </location>
</feature>
<comment type="caution">
    <text evidence="9">The sequence shown here is derived from an EMBL/GenBank/DDBJ whole genome shotgun (WGS) entry which is preliminary data.</text>
</comment>
<keyword evidence="5 9" id="KW-0238">DNA-binding</keyword>
<keyword evidence="10" id="KW-1185">Reference proteome</keyword>
<evidence type="ECO:0000256" key="3">
    <source>
        <dbReference type="ARBA" id="ARBA00022771"/>
    </source>
</evidence>
<evidence type="ECO:0000256" key="4">
    <source>
        <dbReference type="ARBA" id="ARBA00022833"/>
    </source>
</evidence>
<evidence type="ECO:0000256" key="1">
    <source>
        <dbReference type="ARBA" id="ARBA00005690"/>
    </source>
</evidence>
<feature type="compositionally biased region" description="Polar residues" evidence="6">
    <location>
        <begin position="674"/>
        <end position="683"/>
    </location>
</feature>
<dbReference type="InterPro" id="IPR012340">
    <property type="entry name" value="NA-bd_OB-fold"/>
</dbReference>
<dbReference type="Gene3D" id="2.40.50.140">
    <property type="entry name" value="Nucleic acid-binding proteins"/>
    <property type="match status" value="4"/>
</dbReference>
<evidence type="ECO:0000256" key="2">
    <source>
        <dbReference type="ARBA" id="ARBA00022723"/>
    </source>
</evidence>
<evidence type="ECO:0000313" key="9">
    <source>
        <dbReference type="EMBL" id="PWA47765.1"/>
    </source>
</evidence>
<organism evidence="9 10">
    <name type="scientific">Artemisia annua</name>
    <name type="common">Sweet wormwood</name>
    <dbReference type="NCBI Taxonomy" id="35608"/>
    <lineage>
        <taxon>Eukaryota</taxon>
        <taxon>Viridiplantae</taxon>
        <taxon>Streptophyta</taxon>
        <taxon>Embryophyta</taxon>
        <taxon>Tracheophyta</taxon>
        <taxon>Spermatophyta</taxon>
        <taxon>Magnoliopsida</taxon>
        <taxon>eudicotyledons</taxon>
        <taxon>Gunneridae</taxon>
        <taxon>Pentapetalae</taxon>
        <taxon>asterids</taxon>
        <taxon>campanulids</taxon>
        <taxon>Asterales</taxon>
        <taxon>Asteraceae</taxon>
        <taxon>Asteroideae</taxon>
        <taxon>Anthemideae</taxon>
        <taxon>Artemisiinae</taxon>
        <taxon>Artemisia</taxon>
    </lineage>
</organism>
<evidence type="ECO:0000256" key="5">
    <source>
        <dbReference type="ARBA" id="ARBA00023125"/>
    </source>
</evidence>
<reference evidence="9 10" key="1">
    <citation type="journal article" date="2018" name="Mol. Plant">
        <title>The genome of Artemisia annua provides insight into the evolution of Asteraceae family and artemisinin biosynthesis.</title>
        <authorList>
            <person name="Shen Q."/>
            <person name="Zhang L."/>
            <person name="Liao Z."/>
            <person name="Wang S."/>
            <person name="Yan T."/>
            <person name="Shi P."/>
            <person name="Liu M."/>
            <person name="Fu X."/>
            <person name="Pan Q."/>
            <person name="Wang Y."/>
            <person name="Lv Z."/>
            <person name="Lu X."/>
            <person name="Zhang F."/>
            <person name="Jiang W."/>
            <person name="Ma Y."/>
            <person name="Chen M."/>
            <person name="Hao X."/>
            <person name="Li L."/>
            <person name="Tang Y."/>
            <person name="Lv G."/>
            <person name="Zhou Y."/>
            <person name="Sun X."/>
            <person name="Brodelius P.E."/>
            <person name="Rose J.K.C."/>
            <person name="Tang K."/>
        </authorList>
    </citation>
    <scope>NUCLEOTIDE SEQUENCE [LARGE SCALE GENOMIC DNA]</scope>
    <source>
        <strain evidence="10">cv. Huhao1</strain>
        <tissue evidence="9">Leaf</tissue>
    </source>
</reference>
<dbReference type="OrthoDB" id="1751331at2759"/>
<dbReference type="Pfam" id="PF02721">
    <property type="entry name" value="DUF223"/>
    <property type="match status" value="1"/>
</dbReference>
<protein>
    <submittedName>
        <fullName evidence="9">Replication protein A 70 kDa DNA-binding subunit B</fullName>
    </submittedName>
</protein>
<name>A0A2U1LFI7_ARTAN</name>
<comment type="similarity">
    <text evidence="1">Belongs to the replication factor A protein 1 family.</text>
</comment>
<accession>A0A2U1LFI7</accession>
<feature type="domain" description="Replication factor A C-terminal" evidence="8">
    <location>
        <begin position="250"/>
        <end position="348"/>
    </location>
</feature>
<dbReference type="SUPFAM" id="SSF50249">
    <property type="entry name" value="Nucleic acid-binding proteins"/>
    <property type="match status" value="4"/>
</dbReference>
<dbReference type="Pfam" id="PF08646">
    <property type="entry name" value="Rep_fac-A_C"/>
    <property type="match status" value="2"/>
</dbReference>
<dbReference type="CDD" id="cd04480">
    <property type="entry name" value="RPA1_DBD_A_like"/>
    <property type="match status" value="1"/>
</dbReference>
<proteinExistence type="inferred from homology"/>
<dbReference type="InterPro" id="IPR013955">
    <property type="entry name" value="Rep_factor-A_C"/>
</dbReference>
<keyword evidence="3" id="KW-0863">Zinc-finger</keyword>